<evidence type="ECO:0000313" key="2">
    <source>
        <dbReference type="EMBL" id="MFC5887017.1"/>
    </source>
</evidence>
<sequence length="143" mass="15852">MSSGYNAVPDGPRRRGFRRRAVRVERDWEEGDIEPYFFDPGEFTGSGGEGDAAAQIEEIHRSLPGSRLGLSYAVLGSAALALLLWLYSHTVWAFAPAGLAVLATGVLAWFHVTDRADRARRRAALLGRGFREDPGFEAEFRER</sequence>
<evidence type="ECO:0000256" key="1">
    <source>
        <dbReference type="SAM" id="Phobius"/>
    </source>
</evidence>
<name>A0ABW1EYD9_9ACTN</name>
<feature type="transmembrane region" description="Helical" evidence="1">
    <location>
        <begin position="93"/>
        <end position="112"/>
    </location>
</feature>
<reference evidence="3" key="1">
    <citation type="journal article" date="2019" name="Int. J. Syst. Evol. Microbiol.">
        <title>The Global Catalogue of Microorganisms (GCM) 10K type strain sequencing project: providing services to taxonomists for standard genome sequencing and annotation.</title>
        <authorList>
            <consortium name="The Broad Institute Genomics Platform"/>
            <consortium name="The Broad Institute Genome Sequencing Center for Infectious Disease"/>
            <person name="Wu L."/>
            <person name="Ma J."/>
        </authorList>
    </citation>
    <scope>NUCLEOTIDE SEQUENCE [LARGE SCALE GENOMIC DNA]</scope>
    <source>
        <strain evidence="3">CGMCC 4.1469</strain>
    </source>
</reference>
<dbReference type="EMBL" id="JBHSOD010000022">
    <property type="protein sequence ID" value="MFC5887017.1"/>
    <property type="molecule type" value="Genomic_DNA"/>
</dbReference>
<keyword evidence="1" id="KW-0812">Transmembrane</keyword>
<gene>
    <name evidence="2" type="ORF">ACFP0N_18770</name>
</gene>
<keyword evidence="1" id="KW-0472">Membrane</keyword>
<organism evidence="2 3">
    <name type="scientific">Kitasatospora aburaviensis</name>
    <dbReference type="NCBI Taxonomy" id="67265"/>
    <lineage>
        <taxon>Bacteria</taxon>
        <taxon>Bacillati</taxon>
        <taxon>Actinomycetota</taxon>
        <taxon>Actinomycetes</taxon>
        <taxon>Kitasatosporales</taxon>
        <taxon>Streptomycetaceae</taxon>
        <taxon>Kitasatospora</taxon>
    </lineage>
</organism>
<proteinExistence type="predicted"/>
<dbReference type="Proteomes" id="UP001596067">
    <property type="component" value="Unassembled WGS sequence"/>
</dbReference>
<accession>A0ABW1EYD9</accession>
<feature type="transmembrane region" description="Helical" evidence="1">
    <location>
        <begin position="68"/>
        <end position="87"/>
    </location>
</feature>
<comment type="caution">
    <text evidence="2">The sequence shown here is derived from an EMBL/GenBank/DDBJ whole genome shotgun (WGS) entry which is preliminary data.</text>
</comment>
<dbReference type="RefSeq" id="WP_313764928.1">
    <property type="nucleotide sequence ID" value="NZ_BAAAVH010000051.1"/>
</dbReference>
<keyword evidence="1" id="KW-1133">Transmembrane helix</keyword>
<evidence type="ECO:0008006" key="4">
    <source>
        <dbReference type="Google" id="ProtNLM"/>
    </source>
</evidence>
<evidence type="ECO:0000313" key="3">
    <source>
        <dbReference type="Proteomes" id="UP001596067"/>
    </source>
</evidence>
<keyword evidence="3" id="KW-1185">Reference proteome</keyword>
<protein>
    <recommendedName>
        <fullName evidence="4">Integral membrane protein</fullName>
    </recommendedName>
</protein>